<keyword evidence="3" id="KW-1185">Reference proteome</keyword>
<keyword evidence="1" id="KW-1133">Transmembrane helix</keyword>
<dbReference type="RefSeq" id="WP_165898894.1">
    <property type="nucleotide sequence ID" value="NZ_DALZLR010000008.1"/>
</dbReference>
<name>A0A4R1Q002_9FIRM</name>
<keyword evidence="1" id="KW-0472">Membrane</keyword>
<evidence type="ECO:0000313" key="3">
    <source>
        <dbReference type="Proteomes" id="UP000295063"/>
    </source>
</evidence>
<feature type="transmembrane region" description="Helical" evidence="1">
    <location>
        <begin position="6"/>
        <end position="29"/>
    </location>
</feature>
<proteinExistence type="predicted"/>
<protein>
    <submittedName>
        <fullName evidence="2">Uncharacterized protein</fullName>
    </submittedName>
</protein>
<organism evidence="2 3">
    <name type="scientific">Anaerospora hongkongensis</name>
    <dbReference type="NCBI Taxonomy" id="244830"/>
    <lineage>
        <taxon>Bacteria</taxon>
        <taxon>Bacillati</taxon>
        <taxon>Bacillota</taxon>
        <taxon>Negativicutes</taxon>
        <taxon>Selenomonadales</taxon>
        <taxon>Sporomusaceae</taxon>
        <taxon>Anaerospora</taxon>
    </lineage>
</organism>
<evidence type="ECO:0000313" key="2">
    <source>
        <dbReference type="EMBL" id="TCL36502.1"/>
    </source>
</evidence>
<reference evidence="2 3" key="1">
    <citation type="submission" date="2019-03" db="EMBL/GenBank/DDBJ databases">
        <title>Genomic Encyclopedia of Type Strains, Phase IV (KMG-IV): sequencing the most valuable type-strain genomes for metagenomic binning, comparative biology and taxonomic classification.</title>
        <authorList>
            <person name="Goeker M."/>
        </authorList>
    </citation>
    <scope>NUCLEOTIDE SEQUENCE [LARGE SCALE GENOMIC DNA]</scope>
    <source>
        <strain evidence="2 3">DSM 15969</strain>
    </source>
</reference>
<dbReference type="Proteomes" id="UP000295063">
    <property type="component" value="Unassembled WGS sequence"/>
</dbReference>
<keyword evidence="1" id="KW-0812">Transmembrane</keyword>
<comment type="caution">
    <text evidence="2">The sequence shown here is derived from an EMBL/GenBank/DDBJ whole genome shotgun (WGS) entry which is preliminary data.</text>
</comment>
<sequence>MSQATSAAVTMLFVALPTMFIVIGVFIMATKALHSAFPAPVEEEEEDED</sequence>
<evidence type="ECO:0000256" key="1">
    <source>
        <dbReference type="SAM" id="Phobius"/>
    </source>
</evidence>
<accession>A0A4R1Q002</accession>
<dbReference type="AlphaFoldDB" id="A0A4R1Q002"/>
<dbReference type="EMBL" id="SLUI01000008">
    <property type="protein sequence ID" value="TCL36502.1"/>
    <property type="molecule type" value="Genomic_DNA"/>
</dbReference>
<gene>
    <name evidence="2" type="ORF">EV210_108142</name>
</gene>